<evidence type="ECO:0000259" key="2">
    <source>
        <dbReference type="PROSITE" id="PS50994"/>
    </source>
</evidence>
<dbReference type="InterPro" id="IPR050951">
    <property type="entry name" value="Retrovirus_Pol_polyprotein"/>
</dbReference>
<dbReference type="PROSITE" id="PS50994">
    <property type="entry name" value="INTEGRASE"/>
    <property type="match status" value="1"/>
</dbReference>
<dbReference type="FunFam" id="1.10.340.70:FF:000003">
    <property type="entry name" value="Protein CBG25708"/>
    <property type="match status" value="1"/>
</dbReference>
<dbReference type="InterPro" id="IPR041588">
    <property type="entry name" value="Integrase_H2C2"/>
</dbReference>
<dbReference type="AlphaFoldDB" id="A0A5S6QTQ4"/>
<feature type="domain" description="Integrase catalytic" evidence="2">
    <location>
        <begin position="154"/>
        <end position="306"/>
    </location>
</feature>
<dbReference type="PANTHER" id="PTHR37984:SF5">
    <property type="entry name" value="PROTEIN NYNRIN-LIKE"/>
    <property type="match status" value="1"/>
</dbReference>
<dbReference type="Pfam" id="PF00665">
    <property type="entry name" value="rve"/>
    <property type="match status" value="1"/>
</dbReference>
<dbReference type="InterPro" id="IPR001584">
    <property type="entry name" value="Integrase_cat-core"/>
</dbReference>
<keyword evidence="3" id="KW-1185">Reference proteome</keyword>
<dbReference type="GO" id="GO:0003964">
    <property type="term" value="F:RNA-directed DNA polymerase activity"/>
    <property type="evidence" value="ECO:0007669"/>
    <property type="project" value="UniProtKB-EC"/>
</dbReference>
<evidence type="ECO:0000256" key="1">
    <source>
        <dbReference type="ARBA" id="ARBA00012493"/>
    </source>
</evidence>
<dbReference type="Gene3D" id="3.30.420.10">
    <property type="entry name" value="Ribonuclease H-like superfamily/Ribonuclease H"/>
    <property type="match status" value="1"/>
</dbReference>
<dbReference type="FunFam" id="3.30.420.10:FF:000063">
    <property type="entry name" value="Retrovirus-related Pol polyprotein from transposon 297-like Protein"/>
    <property type="match status" value="1"/>
</dbReference>
<dbReference type="InterPro" id="IPR012337">
    <property type="entry name" value="RNaseH-like_sf"/>
</dbReference>
<name>A0A5S6QTQ4_TRIMR</name>
<evidence type="ECO:0000313" key="4">
    <source>
        <dbReference type="WBParaSite" id="TMUE_2000010272.1"/>
    </source>
</evidence>
<reference evidence="4" key="1">
    <citation type="submission" date="2019-12" db="UniProtKB">
        <authorList>
            <consortium name="WormBaseParasite"/>
        </authorList>
    </citation>
    <scope>IDENTIFICATION</scope>
</reference>
<dbReference type="Pfam" id="PF17921">
    <property type="entry name" value="Integrase_H2C2"/>
    <property type="match status" value="1"/>
</dbReference>
<accession>A0A5S6QTQ4</accession>
<dbReference type="InterPro" id="IPR036397">
    <property type="entry name" value="RNaseH_sf"/>
</dbReference>
<dbReference type="SUPFAM" id="SSF53098">
    <property type="entry name" value="Ribonuclease H-like"/>
    <property type="match status" value="1"/>
</dbReference>
<dbReference type="GO" id="GO:0015074">
    <property type="term" value="P:DNA integration"/>
    <property type="evidence" value="ECO:0007669"/>
    <property type="project" value="InterPro"/>
</dbReference>
<dbReference type="GO" id="GO:0003676">
    <property type="term" value="F:nucleic acid binding"/>
    <property type="evidence" value="ECO:0007669"/>
    <property type="project" value="InterPro"/>
</dbReference>
<sequence>MKTRKLEKCEKQPSGQLLNLRLAKMPVTKRELKRELYKDEILAKVIMFMERGWPEKTGIPTELKPFFDKKAELSFEDGILLRQGRIVPPTNLRNRMLATVHEGHPGIVAMKSMARFQVWWPGIDKEIETYVNQCEACQRNRQRPPEVPLLPWNVPAEPWTRIHVDIAGMFMDHYWLVVVDAHSKWLEVIPMKSTTTASVIKRLRKLFATFGLPRAIVSDNGPQFVSEEFEVFCDYNNVTHIKTAPYHPKSNGLAERAVRLFKDRLRASSDSVADVEQKLQRFLFSYRNSLHATTGRTPAELQLGRRLRTKLDLLKPALDFHIDKRLFKQAEYHDRSSRSRSFNVGDRVYVYEPNEAKQEKGVIIERSAENLYLVSYKGKKAGSTRIICDTVLKFLTWNLQHRKSAKAQLEKKSNVSVRNVQISGTSTRPTLSLVHSAVQTSAGQYAKNGSQLGHTMRIWKVQASIKKGGYVVYTSSYEEQRNAEPEGQVEYGGLYGIVCVVVVLSW</sequence>
<proteinExistence type="predicted"/>
<dbReference type="Gene3D" id="1.10.340.70">
    <property type="match status" value="1"/>
</dbReference>
<protein>
    <recommendedName>
        <fullName evidence="1">RNA-directed DNA polymerase</fullName>
        <ecNumber evidence="1">2.7.7.49</ecNumber>
    </recommendedName>
</protein>
<dbReference type="PANTHER" id="PTHR37984">
    <property type="entry name" value="PROTEIN CBG26694"/>
    <property type="match status" value="1"/>
</dbReference>
<dbReference type="Proteomes" id="UP000046395">
    <property type="component" value="Unassembled WGS sequence"/>
</dbReference>
<evidence type="ECO:0000313" key="3">
    <source>
        <dbReference type="Proteomes" id="UP000046395"/>
    </source>
</evidence>
<organism evidence="3 4">
    <name type="scientific">Trichuris muris</name>
    <name type="common">Mouse whipworm</name>
    <dbReference type="NCBI Taxonomy" id="70415"/>
    <lineage>
        <taxon>Eukaryota</taxon>
        <taxon>Metazoa</taxon>
        <taxon>Ecdysozoa</taxon>
        <taxon>Nematoda</taxon>
        <taxon>Enoplea</taxon>
        <taxon>Dorylaimia</taxon>
        <taxon>Trichinellida</taxon>
        <taxon>Trichuridae</taxon>
        <taxon>Trichuris</taxon>
    </lineage>
</organism>
<dbReference type="EC" id="2.7.7.49" evidence="1"/>
<dbReference type="WBParaSite" id="TMUE_2000010272.1">
    <property type="protein sequence ID" value="TMUE_2000010272.1"/>
    <property type="gene ID" value="WBGene00300919"/>
</dbReference>
<dbReference type="STRING" id="70415.A0A5S6QTQ4"/>